<sequence length="53" mass="6497">MLLKIRKEGIDLFCRIEIIPMKMKVKKYTVPDKRRDIIFNNADETSFYFDKKR</sequence>
<dbReference type="Proteomes" id="UP000003240">
    <property type="component" value="Unassembled WGS sequence"/>
</dbReference>
<organism evidence="1 2">
    <name type="scientific">Acetonema longum DSM 6540</name>
    <dbReference type="NCBI Taxonomy" id="1009370"/>
    <lineage>
        <taxon>Bacteria</taxon>
        <taxon>Bacillati</taxon>
        <taxon>Bacillota</taxon>
        <taxon>Negativicutes</taxon>
        <taxon>Acetonemataceae</taxon>
        <taxon>Acetonema</taxon>
    </lineage>
</organism>
<name>F7NLU4_9FIRM</name>
<evidence type="ECO:0000313" key="1">
    <source>
        <dbReference type="EMBL" id="EGO63035.1"/>
    </source>
</evidence>
<dbReference type="EMBL" id="AFGF01000144">
    <property type="protein sequence ID" value="EGO63035.1"/>
    <property type="molecule type" value="Genomic_DNA"/>
</dbReference>
<dbReference type="AlphaFoldDB" id="F7NLU4"/>
<proteinExistence type="predicted"/>
<keyword evidence="2" id="KW-1185">Reference proteome</keyword>
<gene>
    <name evidence="1" type="ORF">ALO_15342</name>
</gene>
<comment type="caution">
    <text evidence="1">The sequence shown here is derived from an EMBL/GenBank/DDBJ whole genome shotgun (WGS) entry which is preliminary data.</text>
</comment>
<reference evidence="1 2" key="1">
    <citation type="journal article" date="2011" name="EMBO J.">
        <title>Structural diversity of bacterial flagellar motors.</title>
        <authorList>
            <person name="Chen S."/>
            <person name="Beeby M."/>
            <person name="Murphy G.E."/>
            <person name="Leadbetter J.R."/>
            <person name="Hendrixson D.R."/>
            <person name="Briegel A."/>
            <person name="Li Z."/>
            <person name="Shi J."/>
            <person name="Tocheva E.I."/>
            <person name="Muller A."/>
            <person name="Dobro M.J."/>
            <person name="Jensen G.J."/>
        </authorList>
    </citation>
    <scope>NUCLEOTIDE SEQUENCE [LARGE SCALE GENOMIC DNA]</scope>
    <source>
        <strain evidence="1 2">DSM 6540</strain>
    </source>
</reference>
<accession>F7NLU4</accession>
<evidence type="ECO:0000313" key="2">
    <source>
        <dbReference type="Proteomes" id="UP000003240"/>
    </source>
</evidence>
<protein>
    <submittedName>
        <fullName evidence="1">Uncharacterized protein</fullName>
    </submittedName>
</protein>